<reference evidence="3" key="1">
    <citation type="submission" date="2021-01" db="EMBL/GenBank/DDBJ databases">
        <authorList>
            <person name="Corre E."/>
            <person name="Pelletier E."/>
            <person name="Niang G."/>
            <person name="Scheremetjew M."/>
            <person name="Finn R."/>
            <person name="Kale V."/>
            <person name="Holt S."/>
            <person name="Cochrane G."/>
            <person name="Meng A."/>
            <person name="Brown T."/>
            <person name="Cohen L."/>
        </authorList>
    </citation>
    <scope>NUCLEOTIDE SEQUENCE</scope>
    <source>
        <strain evidence="3">CCMP1413</strain>
    </source>
</reference>
<accession>A0A7R9XZZ8</accession>
<proteinExistence type="predicted"/>
<dbReference type="EMBL" id="HBDZ01006722">
    <property type="protein sequence ID" value="CAD8237365.1"/>
    <property type="molecule type" value="Transcribed_RNA"/>
</dbReference>
<dbReference type="InterPro" id="IPR036770">
    <property type="entry name" value="Ankyrin_rpt-contain_sf"/>
</dbReference>
<name>A0A7R9XZZ8_9VIRI</name>
<sequence>MDAGGAGGAGGGVSGQGAPSARSARQALLLAVQACGVNEAAVCEASEECLGMDEEIEWAIAVCSFEEEDDDPVVDEDTLRAVGEQARFYRARATKWATGGSGSGSRGMDVSGGVDGPDAASAERARQALLLVTQFAGVNAIPMRKARAMRDAKKLDLVRVLDDVLEEWEWDDIYGPEWGVDWMLERAAHYGIASALRHALFRGANVHRTRYCHSADCLRLVLEAGGDADNVDIEGNTHLHRIVGDSADCVRLLLEAGADTEKADAQGRSALMLAMQERGCQEGRRECIQHCLLSQLV</sequence>
<evidence type="ECO:0000256" key="1">
    <source>
        <dbReference type="ARBA" id="ARBA00022737"/>
    </source>
</evidence>
<gene>
    <name evidence="3" type="ORF">PCOL08062_LOCUS5137</name>
</gene>
<keyword evidence="1" id="KW-0677">Repeat</keyword>
<dbReference type="InterPro" id="IPR002110">
    <property type="entry name" value="Ankyrin_rpt"/>
</dbReference>
<organism evidence="3">
    <name type="scientific">Prasinoderma coloniale</name>
    <dbReference type="NCBI Taxonomy" id="156133"/>
    <lineage>
        <taxon>Eukaryota</taxon>
        <taxon>Viridiplantae</taxon>
        <taxon>Prasinodermophyta</taxon>
        <taxon>Prasinodermophyceae</taxon>
        <taxon>Prasinodermales</taxon>
        <taxon>Prasinodermaceae</taxon>
        <taxon>Prasinoderma</taxon>
    </lineage>
</organism>
<keyword evidence="2" id="KW-0040">ANK repeat</keyword>
<dbReference type="Gene3D" id="1.25.40.20">
    <property type="entry name" value="Ankyrin repeat-containing domain"/>
    <property type="match status" value="1"/>
</dbReference>
<dbReference type="AlphaFoldDB" id="A0A7R9XZZ8"/>
<dbReference type="PANTHER" id="PTHR24173:SF61">
    <property type="entry name" value="ANKYRIN 2"/>
    <property type="match status" value="1"/>
</dbReference>
<protein>
    <submittedName>
        <fullName evidence="3">Uncharacterized protein</fullName>
    </submittedName>
</protein>
<dbReference type="PANTHER" id="PTHR24173">
    <property type="entry name" value="ANKYRIN REPEAT CONTAINING"/>
    <property type="match status" value="1"/>
</dbReference>
<dbReference type="Pfam" id="PF12796">
    <property type="entry name" value="Ank_2"/>
    <property type="match status" value="1"/>
</dbReference>
<evidence type="ECO:0000256" key="2">
    <source>
        <dbReference type="ARBA" id="ARBA00023043"/>
    </source>
</evidence>
<evidence type="ECO:0000313" key="3">
    <source>
        <dbReference type="EMBL" id="CAD8237365.1"/>
    </source>
</evidence>
<dbReference type="SUPFAM" id="SSF48403">
    <property type="entry name" value="Ankyrin repeat"/>
    <property type="match status" value="1"/>
</dbReference>